<dbReference type="Gene3D" id="2.120.10.30">
    <property type="entry name" value="TolB, C-terminal domain"/>
    <property type="match status" value="1"/>
</dbReference>
<dbReference type="Pfam" id="PF16472">
    <property type="entry name" value="DUF5050"/>
    <property type="match status" value="1"/>
</dbReference>
<evidence type="ECO:0000256" key="1">
    <source>
        <dbReference type="SAM" id="SignalP"/>
    </source>
</evidence>
<keyword evidence="4" id="KW-1185">Reference proteome</keyword>
<feature type="domain" description="Prolow-density lipoprotein receptor-related protein 1-like beta-propeller" evidence="2">
    <location>
        <begin position="39"/>
        <end position="176"/>
    </location>
</feature>
<dbReference type="InterPro" id="IPR011042">
    <property type="entry name" value="6-blade_b-propeller_TolB-like"/>
</dbReference>
<feature type="chain" id="PRO_5047544384" evidence="1">
    <location>
        <begin position="29"/>
        <end position="432"/>
    </location>
</feature>
<protein>
    <submittedName>
        <fullName evidence="3">DUF5050 domain-containing protein</fullName>
    </submittedName>
</protein>
<sequence length="432" mass="46742">MNALKLLSRKLGCILLVLLLVTIGTAGASRTQTASAATAGKAYVYYVSNEVLYRVTTDGSETQKIAENFDGNGLMSTGKYLYFYYESIMGIQRLSLTDPDALITNFSGDRNIVYFLIDGDFLYFMDDTGSIYRTSANAEDDTQLTRVADNADANFQCFDVLNGRIYYNALKDTTTTWVASKPSDGSGAIQWIASGAIQDASFIHPYGASLNLMIDTIPGETEYSLNSKVLYTLPLSGGAPKAANAKSPLDSNEVYAGTWSNNYFLFNKGIKLDAKGENNFSTGKGFLIDKNGKILQLSQNSVLSISELSNTKLAYVDSKGKAYISTLANGKIASSKALALTNVINVQTVKNGTTLTTIFYTKTDAYVLNADSTLTKMAGVESDYSVITNDIPGIYYINAGDNDCLYRFSNDGKTKTKLSAGPVTFIGLLSTH</sequence>
<dbReference type="EMBL" id="WHOB01000069">
    <property type="protein sequence ID" value="NOU81846.1"/>
    <property type="molecule type" value="Genomic_DNA"/>
</dbReference>
<evidence type="ECO:0000313" key="3">
    <source>
        <dbReference type="EMBL" id="NOU81846.1"/>
    </source>
</evidence>
<gene>
    <name evidence="3" type="ORF">GC101_23570</name>
</gene>
<dbReference type="RefSeq" id="WP_171719274.1">
    <property type="nucleotide sequence ID" value="NZ_WHOB01000069.1"/>
</dbReference>
<dbReference type="InterPro" id="IPR032485">
    <property type="entry name" value="LRP1-like_beta_prop"/>
</dbReference>
<dbReference type="SUPFAM" id="SSF69304">
    <property type="entry name" value="Tricorn protease N-terminal domain"/>
    <property type="match status" value="1"/>
</dbReference>
<comment type="caution">
    <text evidence="3">The sequence shown here is derived from an EMBL/GenBank/DDBJ whole genome shotgun (WGS) entry which is preliminary data.</text>
</comment>
<dbReference type="Proteomes" id="UP000596857">
    <property type="component" value="Unassembled WGS sequence"/>
</dbReference>
<evidence type="ECO:0000313" key="4">
    <source>
        <dbReference type="Proteomes" id="UP000596857"/>
    </source>
</evidence>
<evidence type="ECO:0000259" key="2">
    <source>
        <dbReference type="Pfam" id="PF16472"/>
    </source>
</evidence>
<keyword evidence="1" id="KW-0732">Signal</keyword>
<proteinExistence type="predicted"/>
<reference evidence="3 4" key="1">
    <citation type="submission" date="2019-10" db="EMBL/GenBank/DDBJ databases">
        <title>Description of Paenibacillus terricola sp. nov.</title>
        <authorList>
            <person name="Carlier A."/>
            <person name="Qi S."/>
        </authorList>
    </citation>
    <scope>NUCLEOTIDE SEQUENCE [LARGE SCALE GENOMIC DNA]</scope>
    <source>
        <strain evidence="3 4">LMG 31459</strain>
    </source>
</reference>
<organism evidence="3 4">
    <name type="scientific">Paenibacillus phytohabitans</name>
    <dbReference type="NCBI Taxonomy" id="2654978"/>
    <lineage>
        <taxon>Bacteria</taxon>
        <taxon>Bacillati</taxon>
        <taxon>Bacillota</taxon>
        <taxon>Bacilli</taxon>
        <taxon>Bacillales</taxon>
        <taxon>Paenibacillaceae</taxon>
        <taxon>Paenibacillus</taxon>
    </lineage>
</organism>
<name>A0ABX1YP21_9BACL</name>
<accession>A0ABX1YP21</accession>
<feature type="signal peptide" evidence="1">
    <location>
        <begin position="1"/>
        <end position="28"/>
    </location>
</feature>